<sequence>MASRERQREIFASALDPANFGSINCNCWPCPAFLTVSRSFRDVGLPSRNQRIGRSVVQRQSAIAFRPQHSLQSTVDQLLNNVGRRIFFLISCRAGQSPVSSSVASF</sequence>
<protein>
    <submittedName>
        <fullName evidence="1">Uncharacterized protein</fullName>
    </submittedName>
</protein>
<accession>A0A7S4VZK4</accession>
<evidence type="ECO:0000313" key="1">
    <source>
        <dbReference type="EMBL" id="CAE4612772.1"/>
    </source>
</evidence>
<proteinExistence type="predicted"/>
<dbReference type="AlphaFoldDB" id="A0A7S4VZK4"/>
<organism evidence="1">
    <name type="scientific">Ditylum brightwellii</name>
    <dbReference type="NCBI Taxonomy" id="49249"/>
    <lineage>
        <taxon>Eukaryota</taxon>
        <taxon>Sar</taxon>
        <taxon>Stramenopiles</taxon>
        <taxon>Ochrophyta</taxon>
        <taxon>Bacillariophyta</taxon>
        <taxon>Mediophyceae</taxon>
        <taxon>Lithodesmiophycidae</taxon>
        <taxon>Lithodesmiales</taxon>
        <taxon>Lithodesmiaceae</taxon>
        <taxon>Ditylum</taxon>
    </lineage>
</organism>
<reference evidence="1" key="1">
    <citation type="submission" date="2021-01" db="EMBL/GenBank/DDBJ databases">
        <authorList>
            <person name="Corre E."/>
            <person name="Pelletier E."/>
            <person name="Niang G."/>
            <person name="Scheremetjew M."/>
            <person name="Finn R."/>
            <person name="Kale V."/>
            <person name="Holt S."/>
            <person name="Cochrane G."/>
            <person name="Meng A."/>
            <person name="Brown T."/>
            <person name="Cohen L."/>
        </authorList>
    </citation>
    <scope>NUCLEOTIDE SEQUENCE</scope>
    <source>
        <strain evidence="1">GSO104</strain>
    </source>
</reference>
<name>A0A7S4VZK4_9STRA</name>
<dbReference type="EMBL" id="HBNS01022504">
    <property type="protein sequence ID" value="CAE4612772.1"/>
    <property type="molecule type" value="Transcribed_RNA"/>
</dbReference>
<gene>
    <name evidence="1" type="ORF">DBRI00130_LOCUS17788</name>
</gene>